<dbReference type="AlphaFoldDB" id="A0A4S8MC83"/>
<dbReference type="Proteomes" id="UP000297245">
    <property type="component" value="Unassembled WGS sequence"/>
</dbReference>
<dbReference type="EMBL" id="ML179116">
    <property type="protein sequence ID" value="THU99638.1"/>
    <property type="molecule type" value="Genomic_DNA"/>
</dbReference>
<evidence type="ECO:0000256" key="1">
    <source>
        <dbReference type="SAM" id="MobiDB-lite"/>
    </source>
</evidence>
<sequence>MEGINVSTLNGLSRVTRPRNQSPVEDESLEEEQYLFLCQQICIISRKYRNDSIIATSIIERYVAKKFGFIMTCCTFSRNPSLESFSPSCHTFLPPKGAVFFCIIREIASAWEVAFVYDLVLFGLTLYKAHAMVHHNMDFVGALGRRRSLMQVLISDGSLYFVVVALSNMTNILSYYLGERRTINVCKLHFGHDDVETDAQLAGSKQGNRMGLLFRS</sequence>
<accession>A0A4S8MC83</accession>
<gene>
    <name evidence="2" type="ORF">K435DRAFT_837610</name>
</gene>
<organism evidence="2 3">
    <name type="scientific">Dendrothele bispora (strain CBS 962.96)</name>
    <dbReference type="NCBI Taxonomy" id="1314807"/>
    <lineage>
        <taxon>Eukaryota</taxon>
        <taxon>Fungi</taxon>
        <taxon>Dikarya</taxon>
        <taxon>Basidiomycota</taxon>
        <taxon>Agaricomycotina</taxon>
        <taxon>Agaricomycetes</taxon>
        <taxon>Agaricomycetidae</taxon>
        <taxon>Agaricales</taxon>
        <taxon>Agaricales incertae sedis</taxon>
        <taxon>Dendrothele</taxon>
    </lineage>
</organism>
<name>A0A4S8MC83_DENBC</name>
<dbReference type="OrthoDB" id="2686513at2759"/>
<keyword evidence="3" id="KW-1185">Reference proteome</keyword>
<evidence type="ECO:0000313" key="3">
    <source>
        <dbReference type="Proteomes" id="UP000297245"/>
    </source>
</evidence>
<feature type="compositionally biased region" description="Polar residues" evidence="1">
    <location>
        <begin position="1"/>
        <end position="23"/>
    </location>
</feature>
<proteinExistence type="predicted"/>
<evidence type="ECO:0000313" key="2">
    <source>
        <dbReference type="EMBL" id="THU99638.1"/>
    </source>
</evidence>
<protein>
    <submittedName>
        <fullName evidence="2">Uncharacterized protein</fullName>
    </submittedName>
</protein>
<reference evidence="2 3" key="1">
    <citation type="journal article" date="2019" name="Nat. Ecol. Evol.">
        <title>Megaphylogeny resolves global patterns of mushroom evolution.</title>
        <authorList>
            <person name="Varga T."/>
            <person name="Krizsan K."/>
            <person name="Foldi C."/>
            <person name="Dima B."/>
            <person name="Sanchez-Garcia M."/>
            <person name="Sanchez-Ramirez S."/>
            <person name="Szollosi G.J."/>
            <person name="Szarkandi J.G."/>
            <person name="Papp V."/>
            <person name="Albert L."/>
            <person name="Andreopoulos W."/>
            <person name="Angelini C."/>
            <person name="Antonin V."/>
            <person name="Barry K.W."/>
            <person name="Bougher N.L."/>
            <person name="Buchanan P."/>
            <person name="Buyck B."/>
            <person name="Bense V."/>
            <person name="Catcheside P."/>
            <person name="Chovatia M."/>
            <person name="Cooper J."/>
            <person name="Damon W."/>
            <person name="Desjardin D."/>
            <person name="Finy P."/>
            <person name="Geml J."/>
            <person name="Haridas S."/>
            <person name="Hughes K."/>
            <person name="Justo A."/>
            <person name="Karasinski D."/>
            <person name="Kautmanova I."/>
            <person name="Kiss B."/>
            <person name="Kocsube S."/>
            <person name="Kotiranta H."/>
            <person name="LaButti K.M."/>
            <person name="Lechner B.E."/>
            <person name="Liimatainen K."/>
            <person name="Lipzen A."/>
            <person name="Lukacs Z."/>
            <person name="Mihaltcheva S."/>
            <person name="Morgado L.N."/>
            <person name="Niskanen T."/>
            <person name="Noordeloos M.E."/>
            <person name="Ohm R.A."/>
            <person name="Ortiz-Santana B."/>
            <person name="Ovrebo C."/>
            <person name="Racz N."/>
            <person name="Riley R."/>
            <person name="Savchenko A."/>
            <person name="Shiryaev A."/>
            <person name="Soop K."/>
            <person name="Spirin V."/>
            <person name="Szebenyi C."/>
            <person name="Tomsovsky M."/>
            <person name="Tulloss R.E."/>
            <person name="Uehling J."/>
            <person name="Grigoriev I.V."/>
            <person name="Vagvolgyi C."/>
            <person name="Papp T."/>
            <person name="Martin F.M."/>
            <person name="Miettinen O."/>
            <person name="Hibbett D.S."/>
            <person name="Nagy L.G."/>
        </authorList>
    </citation>
    <scope>NUCLEOTIDE SEQUENCE [LARGE SCALE GENOMIC DNA]</scope>
    <source>
        <strain evidence="2 3">CBS 962.96</strain>
    </source>
</reference>
<feature type="region of interest" description="Disordered" evidence="1">
    <location>
        <begin position="1"/>
        <end position="25"/>
    </location>
</feature>